<protein>
    <submittedName>
        <fullName evidence="1">Uncharacterized protein</fullName>
    </submittedName>
</protein>
<dbReference type="EMBL" id="CP031026">
    <property type="protein sequence ID" value="AZA17297.1"/>
    <property type="molecule type" value="Genomic_DNA"/>
</dbReference>
<proteinExistence type="predicted"/>
<sequence length="85" mass="10008">MDKRRLNNAIEHARITVTEVQNDSLYLDPSISIRPIKGSDHEYTNHIGGLNTEDMIFFMNWFKEVKPDWLEGIEQDFDDGWILVK</sequence>
<reference evidence="1 2" key="1">
    <citation type="submission" date="2018-09" db="EMBL/GenBank/DDBJ databases">
        <authorList>
            <person name="Somerville V."/>
        </authorList>
    </citation>
    <scope>NUCLEOTIDE SEQUENCE [LARGE SCALE GENOMIC DNA]</scope>
</reference>
<organism evidence="1 2">
    <name type="scientific">Lactobacillus phage ViSo-2018a</name>
    <dbReference type="NCBI Taxonomy" id="2267607"/>
    <lineage>
        <taxon>Viruses</taxon>
        <taxon>Duplodnaviria</taxon>
        <taxon>Heunggongvirae</taxon>
        <taxon>Uroviricota</taxon>
        <taxon>Caudoviricetes</taxon>
        <taxon>Tybeckvirinae</taxon>
        <taxon>Lidleunavirus</taxon>
        <taxon>Lidleunavirus ViSo2018a</taxon>
    </lineage>
</organism>
<evidence type="ECO:0000313" key="2">
    <source>
        <dbReference type="Proteomes" id="UP000274035"/>
    </source>
</evidence>
<gene>
    <name evidence="1" type="ORF">DQL93_0590</name>
</gene>
<dbReference type="Proteomes" id="UP000274035">
    <property type="component" value="Segment"/>
</dbReference>
<name>A0A3G6JGW4_9CAUD</name>
<keyword evidence="2" id="KW-1185">Reference proteome</keyword>
<evidence type="ECO:0000313" key="1">
    <source>
        <dbReference type="EMBL" id="AZA17297.1"/>
    </source>
</evidence>
<accession>A0A3G6JGW4</accession>